<dbReference type="AlphaFoldDB" id="A0A1E7FCX5"/>
<dbReference type="SUPFAM" id="SSF51206">
    <property type="entry name" value="cAMP-binding domain-like"/>
    <property type="match status" value="1"/>
</dbReference>
<reference evidence="3 4" key="1">
    <citation type="submission" date="2016-09" db="EMBL/GenBank/DDBJ databases">
        <title>Extensive genetic diversity and differential bi-allelic expression allows diatom success in the polar Southern Ocean.</title>
        <authorList>
            <consortium name="DOE Joint Genome Institute"/>
            <person name="Mock T."/>
            <person name="Otillar R.P."/>
            <person name="Strauss J."/>
            <person name="Dupont C."/>
            <person name="Frickenhaus S."/>
            <person name="Maumus F."/>
            <person name="Mcmullan M."/>
            <person name="Sanges R."/>
            <person name="Schmutz J."/>
            <person name="Toseland A."/>
            <person name="Valas R."/>
            <person name="Veluchamy A."/>
            <person name="Ward B.J."/>
            <person name="Allen A."/>
            <person name="Barry K."/>
            <person name="Falciatore A."/>
            <person name="Ferrante M."/>
            <person name="Fortunato A.E."/>
            <person name="Gloeckner G."/>
            <person name="Gruber A."/>
            <person name="Hipkin R."/>
            <person name="Janech M."/>
            <person name="Kroth P."/>
            <person name="Leese F."/>
            <person name="Lindquist E."/>
            <person name="Lyon B.R."/>
            <person name="Martin J."/>
            <person name="Mayer C."/>
            <person name="Parker M."/>
            <person name="Quesneville H."/>
            <person name="Raymond J."/>
            <person name="Uhlig C."/>
            <person name="Valentin K.U."/>
            <person name="Worden A.Z."/>
            <person name="Armbrust E.V."/>
            <person name="Bowler C."/>
            <person name="Green B."/>
            <person name="Moulton V."/>
            <person name="Van Oosterhout C."/>
            <person name="Grigoriev I."/>
        </authorList>
    </citation>
    <scope>NUCLEOTIDE SEQUENCE [LARGE SCALE GENOMIC DNA]</scope>
    <source>
        <strain evidence="3 4">CCMP1102</strain>
    </source>
</reference>
<dbReference type="InParanoid" id="A0A1E7FCX5"/>
<dbReference type="CDD" id="cd00038">
    <property type="entry name" value="CAP_ED"/>
    <property type="match status" value="1"/>
</dbReference>
<keyword evidence="1" id="KW-0732">Signal</keyword>
<protein>
    <recommendedName>
        <fullName evidence="2">Cyclic nucleotide-binding domain-containing protein</fullName>
    </recommendedName>
</protein>
<feature type="signal peptide" evidence="1">
    <location>
        <begin position="1"/>
        <end position="21"/>
    </location>
</feature>
<dbReference type="KEGG" id="fcy:FRACYDRAFT_240610"/>
<dbReference type="InterPro" id="IPR014710">
    <property type="entry name" value="RmlC-like_jellyroll"/>
</dbReference>
<dbReference type="PROSITE" id="PS50042">
    <property type="entry name" value="CNMP_BINDING_3"/>
    <property type="match status" value="1"/>
</dbReference>
<name>A0A1E7FCX5_9STRA</name>
<accession>A0A1E7FCX5</accession>
<dbReference type="Gene3D" id="2.60.120.10">
    <property type="entry name" value="Jelly Rolls"/>
    <property type="match status" value="1"/>
</dbReference>
<sequence>MIAYVSLNFSILLLHLTTATAFLPNDRCIVPTRSSSASALNIIFYSKTIDEEQFITTSLQKNSLFSGMPIPQLKELADAFEEKHATKDENIISQGDTCVGGYVYLVAEGKCQVLVDGNEVPDPYGTIGPEELFGELGILYEETRAATVSASTSSVTYYQILGETFKSVLRSNSNRSWRTSTLQEIDEAINQVSGTHALYGGDIIAPYNPEATWMWKQYTGTILKISSKAVLANMFACLIFVIYARHASGETLLLDFSGAPDQTLPFVQRLHLVVYQIARDVQGNLNNFNLVLATSVKRDNNGALTEESKKFLDDVGCYSRLFHILMWASKSKRFSSLATPEGLTRMESRGLMTARQLDVFILFTAPLEWMMIRSIRAMDEGVLASDTSTKGMLLRQLTSIRSSYCAISDRTSGRMPLAYTHLVQILVDTFVLSAPIALYADLGDYSIIAVGAITLFYSGLNNLAKIFLDPLNNENFCENAIVMDLGVLIRESNEYSTQWKRSGANLPF</sequence>
<gene>
    <name evidence="3" type="ORF">FRACYDRAFT_240610</name>
</gene>
<evidence type="ECO:0000256" key="1">
    <source>
        <dbReference type="SAM" id="SignalP"/>
    </source>
</evidence>
<feature type="domain" description="Cyclic nucleotide-binding" evidence="2">
    <location>
        <begin position="64"/>
        <end position="169"/>
    </location>
</feature>
<dbReference type="SMART" id="SM00100">
    <property type="entry name" value="cNMP"/>
    <property type="match status" value="1"/>
</dbReference>
<dbReference type="GO" id="GO:0005952">
    <property type="term" value="C:cAMP-dependent protein kinase complex"/>
    <property type="evidence" value="ECO:0007669"/>
    <property type="project" value="InterPro"/>
</dbReference>
<dbReference type="Proteomes" id="UP000095751">
    <property type="component" value="Unassembled WGS sequence"/>
</dbReference>
<proteinExistence type="predicted"/>
<dbReference type="EMBL" id="KV784359">
    <property type="protein sequence ID" value="OEU15915.1"/>
    <property type="molecule type" value="Genomic_DNA"/>
</dbReference>
<dbReference type="OrthoDB" id="417078at2759"/>
<dbReference type="InterPro" id="IPR018488">
    <property type="entry name" value="cNMP-bd_CS"/>
</dbReference>
<evidence type="ECO:0000313" key="3">
    <source>
        <dbReference type="EMBL" id="OEU15915.1"/>
    </source>
</evidence>
<feature type="chain" id="PRO_5009192954" description="Cyclic nucleotide-binding domain-containing protein" evidence="1">
    <location>
        <begin position="22"/>
        <end position="508"/>
    </location>
</feature>
<dbReference type="GO" id="GO:0005254">
    <property type="term" value="F:chloride channel activity"/>
    <property type="evidence" value="ECO:0007669"/>
    <property type="project" value="InterPro"/>
</dbReference>
<evidence type="ECO:0000313" key="4">
    <source>
        <dbReference type="Proteomes" id="UP000095751"/>
    </source>
</evidence>
<dbReference type="PANTHER" id="PTHR11635:SF152">
    <property type="entry name" value="CAMP-DEPENDENT PROTEIN KINASE TYPE I REGULATORY SUBUNIT-RELATED"/>
    <property type="match status" value="1"/>
</dbReference>
<dbReference type="PANTHER" id="PTHR11635">
    <property type="entry name" value="CAMP-DEPENDENT PROTEIN KINASE REGULATORY CHAIN"/>
    <property type="match status" value="1"/>
</dbReference>
<organism evidence="3 4">
    <name type="scientific">Fragilariopsis cylindrus CCMP1102</name>
    <dbReference type="NCBI Taxonomy" id="635003"/>
    <lineage>
        <taxon>Eukaryota</taxon>
        <taxon>Sar</taxon>
        <taxon>Stramenopiles</taxon>
        <taxon>Ochrophyta</taxon>
        <taxon>Bacillariophyta</taxon>
        <taxon>Bacillariophyceae</taxon>
        <taxon>Bacillariophycidae</taxon>
        <taxon>Bacillariales</taxon>
        <taxon>Bacillariaceae</taxon>
        <taxon>Fragilariopsis</taxon>
    </lineage>
</organism>
<dbReference type="InterPro" id="IPR050503">
    <property type="entry name" value="cAMP-dep_PK_reg_su-like"/>
</dbReference>
<dbReference type="GO" id="GO:0005829">
    <property type="term" value="C:cytosol"/>
    <property type="evidence" value="ECO:0007669"/>
    <property type="project" value="TreeGrafter"/>
</dbReference>
<dbReference type="InterPro" id="IPR018490">
    <property type="entry name" value="cNMP-bd_dom_sf"/>
</dbReference>
<dbReference type="InterPro" id="IPR000595">
    <property type="entry name" value="cNMP-bd_dom"/>
</dbReference>
<keyword evidence="4" id="KW-1185">Reference proteome</keyword>
<dbReference type="PROSITE" id="PS00889">
    <property type="entry name" value="CNMP_BINDING_2"/>
    <property type="match status" value="1"/>
</dbReference>
<evidence type="ECO:0000259" key="2">
    <source>
        <dbReference type="PROSITE" id="PS50042"/>
    </source>
</evidence>
<dbReference type="Pfam" id="PF00027">
    <property type="entry name" value="cNMP_binding"/>
    <property type="match status" value="1"/>
</dbReference>